<accession>A0A7J6PKN7</accession>
<dbReference type="SMART" id="SM00225">
    <property type="entry name" value="BTB"/>
    <property type="match status" value="1"/>
</dbReference>
<dbReference type="SMART" id="SM00612">
    <property type="entry name" value="Kelch"/>
    <property type="match status" value="3"/>
</dbReference>
<feature type="region of interest" description="Disordered" evidence="3">
    <location>
        <begin position="60"/>
        <end position="88"/>
    </location>
</feature>
<protein>
    <submittedName>
        <fullName evidence="5">Meprin and TRAF y domain-containing protein MATH domain-containing protein</fullName>
    </submittedName>
</protein>
<dbReference type="Gene3D" id="3.30.710.10">
    <property type="entry name" value="Potassium Channel Kv1.1, Chain A"/>
    <property type="match status" value="1"/>
</dbReference>
<dbReference type="Pfam" id="PF24681">
    <property type="entry name" value="Kelch_KLHDC2_KLHL20_DRC7"/>
    <property type="match status" value="1"/>
</dbReference>
<evidence type="ECO:0000313" key="6">
    <source>
        <dbReference type="Proteomes" id="UP000541610"/>
    </source>
</evidence>
<name>A0A7J6PKN7_PEROL</name>
<evidence type="ECO:0000256" key="1">
    <source>
        <dbReference type="ARBA" id="ARBA00022441"/>
    </source>
</evidence>
<evidence type="ECO:0000313" key="5">
    <source>
        <dbReference type="EMBL" id="KAF4696316.1"/>
    </source>
</evidence>
<gene>
    <name evidence="5" type="primary">BATH-41</name>
    <name evidence="5" type="ORF">FOZ60_001441</name>
</gene>
<dbReference type="Pfam" id="PF00651">
    <property type="entry name" value="BTB"/>
    <property type="match status" value="1"/>
</dbReference>
<comment type="caution">
    <text evidence="5">The sequence shown here is derived from an EMBL/GenBank/DDBJ whole genome shotgun (WGS) entry which is preliminary data.</text>
</comment>
<dbReference type="Pfam" id="PF01344">
    <property type="entry name" value="Kelch_1"/>
    <property type="match status" value="1"/>
</dbReference>
<feature type="compositionally biased region" description="Polar residues" evidence="3">
    <location>
        <begin position="425"/>
        <end position="434"/>
    </location>
</feature>
<feature type="compositionally biased region" description="Gly residues" evidence="3">
    <location>
        <begin position="436"/>
        <end position="450"/>
    </location>
</feature>
<evidence type="ECO:0000256" key="2">
    <source>
        <dbReference type="ARBA" id="ARBA00022737"/>
    </source>
</evidence>
<reference evidence="5 6" key="1">
    <citation type="submission" date="2020-04" db="EMBL/GenBank/DDBJ databases">
        <title>Perkinsus olseni comparative genomics.</title>
        <authorList>
            <person name="Bogema D.R."/>
        </authorList>
    </citation>
    <scope>NUCLEOTIDE SEQUENCE [LARGE SCALE GENOMIC DNA]</scope>
    <source>
        <strain evidence="5">00978-12</strain>
    </source>
</reference>
<dbReference type="Gene3D" id="2.120.10.80">
    <property type="entry name" value="Kelch-type beta propeller"/>
    <property type="match status" value="3"/>
</dbReference>
<dbReference type="InterPro" id="IPR015915">
    <property type="entry name" value="Kelch-typ_b-propeller"/>
</dbReference>
<dbReference type="AlphaFoldDB" id="A0A7J6PKN7"/>
<evidence type="ECO:0000256" key="3">
    <source>
        <dbReference type="SAM" id="MobiDB-lite"/>
    </source>
</evidence>
<dbReference type="EMBL" id="JABANP010000012">
    <property type="protein sequence ID" value="KAF4696316.1"/>
    <property type="molecule type" value="Genomic_DNA"/>
</dbReference>
<dbReference type="InterPro" id="IPR000210">
    <property type="entry name" value="BTB/POZ_dom"/>
</dbReference>
<dbReference type="SUPFAM" id="SSF117281">
    <property type="entry name" value="Kelch motif"/>
    <property type="match status" value="2"/>
</dbReference>
<feature type="region of interest" description="Disordered" evidence="3">
    <location>
        <begin position="424"/>
        <end position="452"/>
    </location>
</feature>
<dbReference type="GO" id="GO:0005794">
    <property type="term" value="C:Golgi apparatus"/>
    <property type="evidence" value="ECO:0007669"/>
    <property type="project" value="TreeGrafter"/>
</dbReference>
<dbReference type="InterPro" id="IPR011333">
    <property type="entry name" value="SKP1/BTB/POZ_sf"/>
</dbReference>
<dbReference type="SUPFAM" id="SSF54695">
    <property type="entry name" value="POZ domain"/>
    <property type="match status" value="1"/>
</dbReference>
<dbReference type="PROSITE" id="PS50097">
    <property type="entry name" value="BTB"/>
    <property type="match status" value="1"/>
</dbReference>
<keyword evidence="2" id="KW-0677">Repeat</keyword>
<dbReference type="Gene3D" id="1.25.40.420">
    <property type="match status" value="1"/>
</dbReference>
<dbReference type="PANTHER" id="PTHR46376">
    <property type="entry name" value="LEUCINE-ZIPPER-LIKE TRANSCRIPTIONAL REGULATOR 1"/>
    <property type="match status" value="1"/>
</dbReference>
<dbReference type="CDD" id="cd14733">
    <property type="entry name" value="BACK"/>
    <property type="match status" value="1"/>
</dbReference>
<dbReference type="OrthoDB" id="428516at2759"/>
<organism evidence="5 6">
    <name type="scientific">Perkinsus olseni</name>
    <name type="common">Perkinsus atlanticus</name>
    <dbReference type="NCBI Taxonomy" id="32597"/>
    <lineage>
        <taxon>Eukaryota</taxon>
        <taxon>Sar</taxon>
        <taxon>Alveolata</taxon>
        <taxon>Perkinsozoa</taxon>
        <taxon>Perkinsea</taxon>
        <taxon>Perkinsida</taxon>
        <taxon>Perkinsidae</taxon>
        <taxon>Perkinsus</taxon>
    </lineage>
</organism>
<keyword evidence="1" id="KW-0880">Kelch repeat</keyword>
<sequence length="684" mass="76028">MSRINDNGSGISIGSAERASVVGMPTVYDEEILRADNNSDIEVTEDTSLLSMEALQPHELQQEALGPPGTSVEELQRGRQRRRRVADTANGAMPYTEELRREEELPGQWSMITHNSGVPPRARSLHVSVVVDDSMYVFGGYDGSNRVNDFYKYHFPTKAWSTVSESVIKGVVQSISIAILDVYDTSELSPHIPPPHAGTTLLDRQPEIVMSPWLIEGIYTFSAATTVLQGQSRVNDFWLYDTQAQSWALVAHAGQVPSARHSHSAVEYNGSMYVFGGYDGNYRNDFHAFNFVAEKWSPVEVNNAGGSGPRARYRTSAVVHKDSMLVFGGHDGSKHLNDFYMFDFFTSTWALVEPSLSSKVPPPTPRDSHIAAVYGDSMYVFGGSTGTARNDLYEFNLITGGWNELRRTSGETIIRWRPRKKAMASSVTQSTSWRSIGGGNNPDGPAGGEDGMVDHGEVRPCPRFCHTGVVYRGALCVFGGYDGQNRLNDFRRYTLGSEVNVDIPASTLLEDLRGMVDDPTWSDVVFEVEGKKVYAHKMMCVRCPYFQAMFSPAMNMKEASMPMTECIPIQGGVAHRAFKGVLEFLYTDEVHELTVDSAMDLFVTADQFGIDRLKKICEKEILQSINIDNAPTIMQAADMHAASGLRKRCLDFILRNFDAISKTAAFEEMGRNNVELLLEILRMR</sequence>
<feature type="domain" description="BTB" evidence="4">
    <location>
        <begin position="522"/>
        <end position="590"/>
    </location>
</feature>
<dbReference type="PANTHER" id="PTHR46376:SF1">
    <property type="entry name" value="LEUCINE-ZIPPER-LIKE TRANSCRIPTIONAL REGULATOR 1"/>
    <property type="match status" value="1"/>
</dbReference>
<evidence type="ECO:0000259" key="4">
    <source>
        <dbReference type="PROSITE" id="PS50097"/>
    </source>
</evidence>
<dbReference type="Proteomes" id="UP000541610">
    <property type="component" value="Unassembled WGS sequence"/>
</dbReference>
<dbReference type="InterPro" id="IPR006652">
    <property type="entry name" value="Kelch_1"/>
</dbReference>
<proteinExistence type="predicted"/>
<dbReference type="InterPro" id="IPR051568">
    <property type="entry name" value="LZTR1/Attractin"/>
</dbReference>